<name>A0A6J4SSX7_9SPHN</name>
<organism evidence="1">
    <name type="scientific">uncultured Sphingomonadaceae bacterium</name>
    <dbReference type="NCBI Taxonomy" id="169976"/>
    <lineage>
        <taxon>Bacteria</taxon>
        <taxon>Pseudomonadati</taxon>
        <taxon>Pseudomonadota</taxon>
        <taxon>Alphaproteobacteria</taxon>
        <taxon>Sphingomonadales</taxon>
        <taxon>Sphingomonadaceae</taxon>
        <taxon>environmental samples</taxon>
    </lineage>
</organism>
<accession>A0A6J4SSX7</accession>
<dbReference type="EMBL" id="CADCVX010000255">
    <property type="protein sequence ID" value="CAA9504429.1"/>
    <property type="molecule type" value="Genomic_DNA"/>
</dbReference>
<evidence type="ECO:0000313" key="1">
    <source>
        <dbReference type="EMBL" id="CAA9504429.1"/>
    </source>
</evidence>
<sequence>MTCGFADEVDGSAEQVAQVRFNRGELEHADARIRVECCCEVNIRRGTRFAARGRSEQRETGETQIAQLQFLRLETVQNGRAVHG</sequence>
<dbReference type="AlphaFoldDB" id="A0A6J4SSX7"/>
<gene>
    <name evidence="1" type="ORF">AVDCRST_MAG91-1237</name>
</gene>
<proteinExistence type="predicted"/>
<reference evidence="1" key="1">
    <citation type="submission" date="2020-02" db="EMBL/GenBank/DDBJ databases">
        <authorList>
            <person name="Meier V. D."/>
        </authorList>
    </citation>
    <scope>NUCLEOTIDE SEQUENCE</scope>
    <source>
        <strain evidence="1">AVDCRST_MAG91</strain>
    </source>
</reference>
<protein>
    <submittedName>
        <fullName evidence="1">Uncharacterized protein</fullName>
    </submittedName>
</protein>